<dbReference type="AlphaFoldDB" id="A0A2A7B7K7"/>
<feature type="domain" description="MacB-like periplasmic core" evidence="9">
    <location>
        <begin position="747"/>
        <end position="919"/>
    </location>
</feature>
<comment type="caution">
    <text evidence="10">The sequence shown here is derived from an EMBL/GenBank/DDBJ whole genome shotgun (WGS) entry which is preliminary data.</text>
</comment>
<dbReference type="InterPro" id="IPR038766">
    <property type="entry name" value="Membrane_comp_ABC_pdt"/>
</dbReference>
<feature type="domain" description="ABC3 transporter permease C-terminal" evidence="8">
    <location>
        <begin position="576"/>
        <end position="689"/>
    </location>
</feature>
<feature type="transmembrane region" description="Helical" evidence="7">
    <location>
        <begin position="621"/>
        <end position="652"/>
    </location>
</feature>
<organism evidence="10 11">
    <name type="scientific">Faecalibacterium prausnitzii</name>
    <dbReference type="NCBI Taxonomy" id="853"/>
    <lineage>
        <taxon>Bacteria</taxon>
        <taxon>Bacillati</taxon>
        <taxon>Bacillota</taxon>
        <taxon>Clostridia</taxon>
        <taxon>Eubacteriales</taxon>
        <taxon>Oscillospiraceae</taxon>
        <taxon>Faecalibacterium</taxon>
    </lineage>
</organism>
<evidence type="ECO:0000256" key="3">
    <source>
        <dbReference type="ARBA" id="ARBA00022692"/>
    </source>
</evidence>
<accession>A0A2A7B7K7</accession>
<proteinExistence type="predicted"/>
<sequence>MVILVQKSYRKNILRDLRGNLSRFLSLFGIVALGVMILTGLASFAPSMRIAGQKYYVQQNVFDLRVLSTLGLSEDDIDAIAATEGVTAVQPVKYLDAEGRWSSTDQPAVLRIQQLPADPGADTAENLNRPLLLAGRMPEAADECVVHVMGHGEEIPIGTTLTLPDGTDGLARTSYTVVGQVQDPLHFSSDQETSTAGDGVLDAIVYVSDGQLTADYYTTCYIKAENADQYDNYSDEYQAAVDAVADRLTAISGAQCATRREALIDDATAKLADAKQTYDEQKAEAERQFAQAKQKLDEAEAQLTAAKAQLEQGEAEYTSGKAQLAQQKAALPDTMQSGADKVLDGEEQILEFEDQLQQIELLVNLKQVADPLLTYAEAALHNAQKALDEAEPADEEYTELRDALAKAQAAYDSIYAQLNGYQQQLDEGKRQMYAQGLLSSPSLSNTELVTEAKAALRKMKLELMQGQLGLSTGTASAYSAFAAAEQQLADARTRLDDGWAEYDTGKEQLDASRTEYATQKAEAEQKLADGQKQIDDAEEQISDIQNGEWYVLDRNSTMSFVTFEQYADRMDAIARVFPVFFFLVAALVASTTMTRMVDENRLQMGTLKALGYSNTAIAGKYLFYGLASSILGSILGMAVGFVVFPTIIWQAYQTMVFRLPTFTLQFYPGMAAGSVLLSAAVIGITTWEACRASLREKTAALLLPRAPVAGKRIFLEYITPLWKHMSFSQKTTARNLFRYKKRFFMTVLGVAGCTALLLIGFGIQDSILPMLNRQTTELNHSDLTISYSDARAFSVEHGLGGVLDSSADVTSWGRFYNKSVTIYNASGDKQTVSIVTAEDESQMTAYFTFRTRQGHKAIPFDDSSAILTEKTAESLGLAVGDTFEVETSDGSRKTLTLTGITENYVFTRLYLSQVQLQTLTGGTLPEWNTVYGQTDCPTSDDRNTLRTDLLACNYVSGVSFMEDTTEMFDNLIGCLNYVVILIIVCAAALAAVVLYNLISVNLGERKKELATIKVLGFFDNEVYRYIFREIDLLALIGSLAGLALGVPLHQFIVRTVEMDQMMFIRSIAPRSYLFSVALTLFFTVVVCRLMRRHVRNISMVESMKAPE</sequence>
<evidence type="ECO:0000256" key="6">
    <source>
        <dbReference type="SAM" id="Coils"/>
    </source>
</evidence>
<feature type="transmembrane region" description="Helical" evidence="7">
    <location>
        <begin position="572"/>
        <end position="594"/>
    </location>
</feature>
<feature type="transmembrane region" description="Helical" evidence="7">
    <location>
        <begin position="664"/>
        <end position="687"/>
    </location>
</feature>
<feature type="transmembrane region" description="Helical" evidence="7">
    <location>
        <begin position="21"/>
        <end position="45"/>
    </location>
</feature>
<evidence type="ECO:0000256" key="2">
    <source>
        <dbReference type="ARBA" id="ARBA00022475"/>
    </source>
</evidence>
<dbReference type="PANTHER" id="PTHR30287">
    <property type="entry name" value="MEMBRANE COMPONENT OF PREDICTED ABC SUPERFAMILY METABOLITE UPTAKE TRANSPORTER"/>
    <property type="match status" value="1"/>
</dbReference>
<comment type="subcellular location">
    <subcellularLocation>
        <location evidence="1">Cell membrane</location>
        <topology evidence="1">Multi-pass membrane protein</topology>
    </subcellularLocation>
</comment>
<gene>
    <name evidence="10" type="ORF">CHR60_04820</name>
</gene>
<feature type="coiled-coil region" evidence="6">
    <location>
        <begin position="264"/>
        <end position="316"/>
    </location>
</feature>
<dbReference type="PANTHER" id="PTHR30287:SF1">
    <property type="entry name" value="INNER MEMBRANE PROTEIN"/>
    <property type="match status" value="1"/>
</dbReference>
<feature type="coiled-coil region" evidence="6">
    <location>
        <begin position="506"/>
        <end position="547"/>
    </location>
</feature>
<dbReference type="Pfam" id="PF12704">
    <property type="entry name" value="MacB_PCD"/>
    <property type="match status" value="2"/>
</dbReference>
<reference evidence="10 11" key="1">
    <citation type="journal article" date="2017" name="Front. Microbiol.">
        <title>New Insights into the Diversity of the Genus Faecalibacterium.</title>
        <authorList>
            <person name="Benevides L."/>
            <person name="Burman S."/>
            <person name="Martin R."/>
            <person name="Robert V."/>
            <person name="Thomas M."/>
            <person name="Miquel S."/>
            <person name="Chain F."/>
            <person name="Sokol H."/>
            <person name="Bermudez-Humaran L.G."/>
            <person name="Morrison M."/>
            <person name="Langella P."/>
            <person name="Azevedo V.A."/>
            <person name="Chatel J.M."/>
            <person name="Soares S."/>
        </authorList>
    </citation>
    <scope>NUCLEOTIDE SEQUENCE [LARGE SCALE GENOMIC DNA]</scope>
    <source>
        <strain evidence="10 11">AHMP21</strain>
    </source>
</reference>
<protein>
    <submittedName>
        <fullName evidence="10">ABC transporter permease</fullName>
    </submittedName>
</protein>
<dbReference type="EMBL" id="NOUV01000010">
    <property type="protein sequence ID" value="PDX87394.1"/>
    <property type="molecule type" value="Genomic_DNA"/>
</dbReference>
<dbReference type="Proteomes" id="UP000220904">
    <property type="component" value="Unassembled WGS sequence"/>
</dbReference>
<name>A0A2A7B7K7_9FIRM</name>
<keyword evidence="6" id="KW-0175">Coiled coil</keyword>
<dbReference type="InterPro" id="IPR025857">
    <property type="entry name" value="MacB_PCD"/>
</dbReference>
<evidence type="ECO:0000256" key="4">
    <source>
        <dbReference type="ARBA" id="ARBA00022989"/>
    </source>
</evidence>
<keyword evidence="5 7" id="KW-0472">Membrane</keyword>
<feature type="transmembrane region" description="Helical" evidence="7">
    <location>
        <begin position="1072"/>
        <end position="1090"/>
    </location>
</feature>
<evidence type="ECO:0000256" key="1">
    <source>
        <dbReference type="ARBA" id="ARBA00004651"/>
    </source>
</evidence>
<evidence type="ECO:0000256" key="5">
    <source>
        <dbReference type="ARBA" id="ARBA00023136"/>
    </source>
</evidence>
<dbReference type="InterPro" id="IPR003838">
    <property type="entry name" value="ABC3_permease_C"/>
</dbReference>
<dbReference type="OrthoDB" id="5137249at2"/>
<evidence type="ECO:0000313" key="11">
    <source>
        <dbReference type="Proteomes" id="UP000220904"/>
    </source>
</evidence>
<dbReference type="Pfam" id="PF02687">
    <property type="entry name" value="FtsX"/>
    <property type="match status" value="2"/>
</dbReference>
<keyword evidence="3 7" id="KW-0812">Transmembrane</keyword>
<feature type="domain" description="MacB-like periplasmic core" evidence="9">
    <location>
        <begin position="31"/>
        <end position="236"/>
    </location>
</feature>
<keyword evidence="4 7" id="KW-1133">Transmembrane helix</keyword>
<feature type="transmembrane region" description="Helical" evidence="7">
    <location>
        <begin position="1032"/>
        <end position="1052"/>
    </location>
</feature>
<dbReference type="GO" id="GO:0005886">
    <property type="term" value="C:plasma membrane"/>
    <property type="evidence" value="ECO:0007669"/>
    <property type="project" value="UniProtKB-SubCell"/>
</dbReference>
<keyword evidence="2" id="KW-1003">Cell membrane</keyword>
<feature type="transmembrane region" description="Helical" evidence="7">
    <location>
        <begin position="743"/>
        <end position="763"/>
    </location>
</feature>
<feature type="domain" description="ABC3 transporter permease C-terminal" evidence="8">
    <location>
        <begin position="980"/>
        <end position="1098"/>
    </location>
</feature>
<evidence type="ECO:0000259" key="9">
    <source>
        <dbReference type="Pfam" id="PF12704"/>
    </source>
</evidence>
<evidence type="ECO:0000313" key="10">
    <source>
        <dbReference type="EMBL" id="PDX87394.1"/>
    </source>
</evidence>
<evidence type="ECO:0000256" key="7">
    <source>
        <dbReference type="SAM" id="Phobius"/>
    </source>
</evidence>
<feature type="transmembrane region" description="Helical" evidence="7">
    <location>
        <begin position="977"/>
        <end position="998"/>
    </location>
</feature>
<evidence type="ECO:0000259" key="8">
    <source>
        <dbReference type="Pfam" id="PF02687"/>
    </source>
</evidence>